<name>A0A939P8K8_9ACTN</name>
<evidence type="ECO:0000313" key="3">
    <source>
        <dbReference type="Proteomes" id="UP000669179"/>
    </source>
</evidence>
<organism evidence="2 3">
    <name type="scientific">Actinomadura barringtoniae</name>
    <dbReference type="NCBI Taxonomy" id="1427535"/>
    <lineage>
        <taxon>Bacteria</taxon>
        <taxon>Bacillati</taxon>
        <taxon>Actinomycetota</taxon>
        <taxon>Actinomycetes</taxon>
        <taxon>Streptosporangiales</taxon>
        <taxon>Thermomonosporaceae</taxon>
        <taxon>Actinomadura</taxon>
    </lineage>
</organism>
<proteinExistence type="predicted"/>
<dbReference type="AlphaFoldDB" id="A0A939P8K8"/>
<dbReference type="Gene3D" id="1.10.260.40">
    <property type="entry name" value="lambda repressor-like DNA-binding domains"/>
    <property type="match status" value="1"/>
</dbReference>
<keyword evidence="3" id="KW-1185">Reference proteome</keyword>
<dbReference type="Proteomes" id="UP000669179">
    <property type="component" value="Unassembled WGS sequence"/>
</dbReference>
<dbReference type="SMART" id="SM00530">
    <property type="entry name" value="HTH_XRE"/>
    <property type="match status" value="1"/>
</dbReference>
<accession>A0A939P8K8</accession>
<dbReference type="InterPro" id="IPR010982">
    <property type="entry name" value="Lambda_DNA-bd_dom_sf"/>
</dbReference>
<dbReference type="SUPFAM" id="SSF47413">
    <property type="entry name" value="lambda repressor-like DNA-binding domains"/>
    <property type="match status" value="1"/>
</dbReference>
<dbReference type="EMBL" id="JAGEOJ010000004">
    <property type="protein sequence ID" value="MBO2447718.1"/>
    <property type="molecule type" value="Genomic_DNA"/>
</dbReference>
<dbReference type="InterPro" id="IPR043917">
    <property type="entry name" value="DUF5753"/>
</dbReference>
<sequence>MTPESGPVLSGWLLGDQLTKLREAAGHTVAAAAKELGVHQLTLRRWENAEVTPNLLSLRGVCSLYEVPDDQRAELERLRERAAEPGWWNKTGKWPDATAELLGMEIAAIRIRAWDLAAVPGLLQTPEYARLIIQAVEPNNSPAVVDAGVNLRMQRQEKVLVDGRVREATFMMDEMALARMPGGAAVRRAQIARLLAPPEPVSIQVIPFTAGPHPGLGSFFMCDFDSDVIPAGVFVEGSITGRSRVDTGEDVAQYEQAWSWLQAKAFSAKDTNEFLHGWLESVRDDDQQ</sequence>
<evidence type="ECO:0000259" key="1">
    <source>
        <dbReference type="PROSITE" id="PS50943"/>
    </source>
</evidence>
<dbReference type="RefSeq" id="WP_208255352.1">
    <property type="nucleotide sequence ID" value="NZ_JAGEOJ010000004.1"/>
</dbReference>
<dbReference type="Pfam" id="PF19054">
    <property type="entry name" value="DUF5753"/>
    <property type="match status" value="1"/>
</dbReference>
<dbReference type="PROSITE" id="PS50943">
    <property type="entry name" value="HTH_CROC1"/>
    <property type="match status" value="1"/>
</dbReference>
<comment type="caution">
    <text evidence="2">The sequence shown here is derived from an EMBL/GenBank/DDBJ whole genome shotgun (WGS) entry which is preliminary data.</text>
</comment>
<evidence type="ECO:0000313" key="2">
    <source>
        <dbReference type="EMBL" id="MBO2447718.1"/>
    </source>
</evidence>
<dbReference type="Pfam" id="PF13560">
    <property type="entry name" value="HTH_31"/>
    <property type="match status" value="1"/>
</dbReference>
<feature type="domain" description="HTH cro/C1-type" evidence="1">
    <location>
        <begin position="18"/>
        <end position="71"/>
    </location>
</feature>
<protein>
    <submittedName>
        <fullName evidence="2">Helix-turn-helix domain-containing protein</fullName>
    </submittedName>
</protein>
<reference evidence="2" key="1">
    <citation type="submission" date="2021-03" db="EMBL/GenBank/DDBJ databases">
        <authorList>
            <person name="Kanchanasin P."/>
            <person name="Saeng-In P."/>
            <person name="Phongsopitanun W."/>
            <person name="Yuki M."/>
            <person name="Kudo T."/>
            <person name="Ohkuma M."/>
            <person name="Tanasupawat S."/>
        </authorList>
    </citation>
    <scope>NUCLEOTIDE SEQUENCE</scope>
    <source>
        <strain evidence="2">GKU 128</strain>
    </source>
</reference>
<dbReference type="GO" id="GO:0003677">
    <property type="term" value="F:DNA binding"/>
    <property type="evidence" value="ECO:0007669"/>
    <property type="project" value="InterPro"/>
</dbReference>
<gene>
    <name evidence="2" type="ORF">J4573_11510</name>
</gene>
<dbReference type="InterPro" id="IPR001387">
    <property type="entry name" value="Cro/C1-type_HTH"/>
</dbReference>